<keyword evidence="3 6" id="KW-0812">Transmembrane</keyword>
<dbReference type="EMBL" id="AODH01000047">
    <property type="protein sequence ID" value="EUJ36287.1"/>
    <property type="molecule type" value="Genomic_DNA"/>
</dbReference>
<reference evidence="8 9" key="1">
    <citation type="submission" date="2012-12" db="EMBL/GenBank/DDBJ databases">
        <title>Novel taxa of Listeriaceae from agricultural environments in the United States.</title>
        <authorList>
            <person name="den Bakker H.C."/>
            <person name="Allred A."/>
            <person name="Warchocki S."/>
            <person name="Wright E.M."/>
            <person name="Burrell A."/>
            <person name="Nightingale K.K."/>
            <person name="Kephart D."/>
            <person name="Wiedmann M."/>
        </authorList>
    </citation>
    <scope>NUCLEOTIDE SEQUENCE [LARGE SCALE GENOMIC DNA]</scope>
    <source>
        <strain evidence="8 9">FSL F6-1037</strain>
    </source>
</reference>
<sequence>MYNLIMKYPLYYTMINLALLTFVLIHASKQPNSRFLPKWGWLLIILLIQIIGPILYFIFGVNRRAKNARDEGDY</sequence>
<feature type="transmembrane region" description="Helical" evidence="6">
    <location>
        <begin position="39"/>
        <end position="59"/>
    </location>
</feature>
<dbReference type="STRING" id="1265861.BCAMP_10760"/>
<dbReference type="Pfam" id="PF13396">
    <property type="entry name" value="PLDc_N"/>
    <property type="match status" value="1"/>
</dbReference>
<feature type="domain" description="Cardiolipin synthase N-terminal" evidence="7">
    <location>
        <begin position="19"/>
        <end position="60"/>
    </location>
</feature>
<keyword evidence="2" id="KW-1003">Cell membrane</keyword>
<dbReference type="RefSeq" id="WP_035315346.1">
    <property type="nucleotide sequence ID" value="NZ_AODH01000047.1"/>
</dbReference>
<evidence type="ECO:0000313" key="8">
    <source>
        <dbReference type="EMBL" id="EUJ36287.1"/>
    </source>
</evidence>
<dbReference type="GO" id="GO:0005886">
    <property type="term" value="C:plasma membrane"/>
    <property type="evidence" value="ECO:0007669"/>
    <property type="project" value="UniProtKB-SubCell"/>
</dbReference>
<dbReference type="AlphaFoldDB" id="W7CH79"/>
<keyword evidence="4 6" id="KW-1133">Transmembrane helix</keyword>
<accession>W7CH79</accession>
<comment type="subcellular location">
    <subcellularLocation>
        <location evidence="1">Cell membrane</location>
        <topology evidence="1">Multi-pass membrane protein</topology>
    </subcellularLocation>
</comment>
<evidence type="ECO:0000313" key="9">
    <source>
        <dbReference type="Proteomes" id="UP000019243"/>
    </source>
</evidence>
<keyword evidence="9" id="KW-1185">Reference proteome</keyword>
<dbReference type="Proteomes" id="UP000019243">
    <property type="component" value="Unassembled WGS sequence"/>
</dbReference>
<protein>
    <recommendedName>
        <fullName evidence="7">Cardiolipin synthase N-terminal domain-containing protein</fullName>
    </recommendedName>
</protein>
<dbReference type="InterPro" id="IPR027379">
    <property type="entry name" value="CLS_N"/>
</dbReference>
<proteinExistence type="predicted"/>
<evidence type="ECO:0000256" key="3">
    <source>
        <dbReference type="ARBA" id="ARBA00022692"/>
    </source>
</evidence>
<organism evidence="8 9">
    <name type="scientific">Brochothrix campestris FSL F6-1037</name>
    <dbReference type="NCBI Taxonomy" id="1265861"/>
    <lineage>
        <taxon>Bacteria</taxon>
        <taxon>Bacillati</taxon>
        <taxon>Bacillota</taxon>
        <taxon>Bacilli</taxon>
        <taxon>Bacillales</taxon>
        <taxon>Listeriaceae</taxon>
        <taxon>Brochothrix</taxon>
    </lineage>
</organism>
<evidence type="ECO:0000256" key="6">
    <source>
        <dbReference type="SAM" id="Phobius"/>
    </source>
</evidence>
<comment type="caution">
    <text evidence="8">The sequence shown here is derived from an EMBL/GenBank/DDBJ whole genome shotgun (WGS) entry which is preliminary data.</text>
</comment>
<evidence type="ECO:0000256" key="5">
    <source>
        <dbReference type="ARBA" id="ARBA00023136"/>
    </source>
</evidence>
<evidence type="ECO:0000259" key="7">
    <source>
        <dbReference type="Pfam" id="PF13396"/>
    </source>
</evidence>
<feature type="transmembrane region" description="Helical" evidence="6">
    <location>
        <begin position="9"/>
        <end position="27"/>
    </location>
</feature>
<evidence type="ECO:0000256" key="2">
    <source>
        <dbReference type="ARBA" id="ARBA00022475"/>
    </source>
</evidence>
<name>W7CH79_9LIST</name>
<evidence type="ECO:0000256" key="1">
    <source>
        <dbReference type="ARBA" id="ARBA00004651"/>
    </source>
</evidence>
<keyword evidence="5 6" id="KW-0472">Membrane</keyword>
<gene>
    <name evidence="8" type="ORF">BCAMP_10760</name>
</gene>
<evidence type="ECO:0000256" key="4">
    <source>
        <dbReference type="ARBA" id="ARBA00022989"/>
    </source>
</evidence>